<keyword evidence="2" id="KW-0808">Transferase</keyword>
<sequence>MASRRIYRASTFGKLIYSLKSNTVCDMTNSPLKHVVFLPGISWGHVRPGLKTSLRMVGKFEDLFISVFIPESELPKAQKYLDAQSCTYSNRIKIIIASSNGESAFVISVSSLFNIIIQLEKSFDLWITKQLQHTTELQIEGRLVGKPSWIIEDQQTGGVSLASKHIHNLPVVSWWSTTAASLISRHGNEENGHGGRVFDNISQRQDFLFAKTGEVYLQEVSDRLVCIPGVPLHHEWELIPQYIPLILSLIAPTHGRGANMIKNVDMVVCCATYEMAPITSSALSNAFGKAITPFLIGPSVDLKSSPSAPDSDSTVTDFLDRAYTEKGAHSIIYVAFGTFFFPPGDSISHLTTILDEITNSGLRFILALSNPNARLDESWMDAQVQAGNAIFPKWTNQTVVLDHPAIHYFLSHGGWNSCTEGLSDQPTNAMQIATVHDCGFELLQVRTGPAKSTAYRNGQEVKIVGTDDVVRKEIKQVLEFSRGPRGEHQRTNARWLGKVIADSLETGGSGDLNLERFGKALGLA</sequence>
<evidence type="ECO:0000256" key="2">
    <source>
        <dbReference type="ARBA" id="ARBA00022679"/>
    </source>
</evidence>
<dbReference type="GO" id="GO:0035251">
    <property type="term" value="F:UDP-glucosyltransferase activity"/>
    <property type="evidence" value="ECO:0007669"/>
    <property type="project" value="TreeGrafter"/>
</dbReference>
<dbReference type="Pfam" id="PF00201">
    <property type="entry name" value="UDPGT"/>
    <property type="match status" value="1"/>
</dbReference>
<evidence type="ECO:0000256" key="1">
    <source>
        <dbReference type="ARBA" id="ARBA00009995"/>
    </source>
</evidence>
<proteinExistence type="inferred from homology"/>
<dbReference type="InterPro" id="IPR002213">
    <property type="entry name" value="UDP_glucos_trans"/>
</dbReference>
<protein>
    <submittedName>
        <fullName evidence="3">Uncharacterized protein</fullName>
    </submittedName>
</protein>
<dbReference type="AlphaFoldDB" id="A0A8H3B7T7"/>
<comment type="caution">
    <text evidence="3">The sequence shown here is derived from an EMBL/GenBank/DDBJ whole genome shotgun (WGS) entry which is preliminary data.</text>
</comment>
<dbReference type="Gene3D" id="3.40.50.2000">
    <property type="entry name" value="Glycogen Phosphorylase B"/>
    <property type="match status" value="2"/>
</dbReference>
<evidence type="ECO:0000313" key="3">
    <source>
        <dbReference type="EMBL" id="CAE6449673.1"/>
    </source>
</evidence>
<dbReference type="Proteomes" id="UP000663843">
    <property type="component" value="Unassembled WGS sequence"/>
</dbReference>
<dbReference type="SUPFAM" id="SSF53756">
    <property type="entry name" value="UDP-Glycosyltransferase/glycogen phosphorylase"/>
    <property type="match status" value="1"/>
</dbReference>
<dbReference type="EMBL" id="CAJMWT010002652">
    <property type="protein sequence ID" value="CAE6449673.1"/>
    <property type="molecule type" value="Genomic_DNA"/>
</dbReference>
<dbReference type="PANTHER" id="PTHR48047">
    <property type="entry name" value="GLYCOSYLTRANSFERASE"/>
    <property type="match status" value="1"/>
</dbReference>
<reference evidence="3" key="1">
    <citation type="submission" date="2021-01" db="EMBL/GenBank/DDBJ databases">
        <authorList>
            <person name="Kaushik A."/>
        </authorList>
    </citation>
    <scope>NUCLEOTIDE SEQUENCE</scope>
    <source>
        <strain evidence="3">AG2-2IIIB</strain>
    </source>
</reference>
<evidence type="ECO:0000313" key="4">
    <source>
        <dbReference type="Proteomes" id="UP000663843"/>
    </source>
</evidence>
<accession>A0A8H3B7T7</accession>
<comment type="similarity">
    <text evidence="1">Belongs to the UDP-glycosyltransferase family.</text>
</comment>
<gene>
    <name evidence="3" type="ORF">RDB_LOCUS85579</name>
</gene>
<organism evidence="3 4">
    <name type="scientific">Rhizoctonia solani</name>
    <dbReference type="NCBI Taxonomy" id="456999"/>
    <lineage>
        <taxon>Eukaryota</taxon>
        <taxon>Fungi</taxon>
        <taxon>Dikarya</taxon>
        <taxon>Basidiomycota</taxon>
        <taxon>Agaricomycotina</taxon>
        <taxon>Agaricomycetes</taxon>
        <taxon>Cantharellales</taxon>
        <taxon>Ceratobasidiaceae</taxon>
        <taxon>Rhizoctonia</taxon>
    </lineage>
</organism>
<name>A0A8H3B7T7_9AGAM</name>